<proteinExistence type="predicted"/>
<sequence>MAKRQAEEDKRCMVRMNKVAPVIIKDCREEFQDTSDLKDNVVLGSMGTNMPEHPLVK</sequence>
<reference evidence="1 2" key="1">
    <citation type="journal article" date="2023" name="Sci. Data">
        <title>Genome assembly of the Korean intertidal mud-creeper Batillaria attramentaria.</title>
        <authorList>
            <person name="Patra A.K."/>
            <person name="Ho P.T."/>
            <person name="Jun S."/>
            <person name="Lee S.J."/>
            <person name="Kim Y."/>
            <person name="Won Y.J."/>
        </authorList>
    </citation>
    <scope>NUCLEOTIDE SEQUENCE [LARGE SCALE GENOMIC DNA]</scope>
    <source>
        <strain evidence="1">Wonlab-2016</strain>
    </source>
</reference>
<comment type="caution">
    <text evidence="1">The sequence shown here is derived from an EMBL/GenBank/DDBJ whole genome shotgun (WGS) entry which is preliminary data.</text>
</comment>
<evidence type="ECO:0000313" key="2">
    <source>
        <dbReference type="Proteomes" id="UP001519460"/>
    </source>
</evidence>
<name>A0ABD0J1U3_9CAEN</name>
<accession>A0ABD0J1U3</accession>
<feature type="non-terminal residue" evidence="1">
    <location>
        <position position="57"/>
    </location>
</feature>
<keyword evidence="2" id="KW-1185">Reference proteome</keyword>
<organism evidence="1 2">
    <name type="scientific">Batillaria attramentaria</name>
    <dbReference type="NCBI Taxonomy" id="370345"/>
    <lineage>
        <taxon>Eukaryota</taxon>
        <taxon>Metazoa</taxon>
        <taxon>Spiralia</taxon>
        <taxon>Lophotrochozoa</taxon>
        <taxon>Mollusca</taxon>
        <taxon>Gastropoda</taxon>
        <taxon>Caenogastropoda</taxon>
        <taxon>Sorbeoconcha</taxon>
        <taxon>Cerithioidea</taxon>
        <taxon>Batillariidae</taxon>
        <taxon>Batillaria</taxon>
    </lineage>
</organism>
<dbReference type="EMBL" id="JACVVK020000744">
    <property type="protein sequence ID" value="KAK7450206.1"/>
    <property type="molecule type" value="Genomic_DNA"/>
</dbReference>
<feature type="non-terminal residue" evidence="1">
    <location>
        <position position="1"/>
    </location>
</feature>
<dbReference type="AlphaFoldDB" id="A0ABD0J1U3"/>
<evidence type="ECO:0000313" key="1">
    <source>
        <dbReference type="EMBL" id="KAK7450206.1"/>
    </source>
</evidence>
<dbReference type="Proteomes" id="UP001519460">
    <property type="component" value="Unassembled WGS sequence"/>
</dbReference>
<protein>
    <submittedName>
        <fullName evidence="1">Uncharacterized protein</fullName>
    </submittedName>
</protein>
<gene>
    <name evidence="1" type="ORF">BaRGS_00039972</name>
</gene>